<evidence type="ECO:0000313" key="2">
    <source>
        <dbReference type="EMBL" id="TDZ53016.1"/>
    </source>
</evidence>
<proteinExistence type="predicted"/>
<dbReference type="Proteomes" id="UP000295703">
    <property type="component" value="Unassembled WGS sequence"/>
</dbReference>
<protein>
    <recommendedName>
        <fullName evidence="4">Magnesium transport protein CorA</fullName>
    </recommendedName>
</protein>
<evidence type="ECO:0000313" key="3">
    <source>
        <dbReference type="Proteomes" id="UP000295703"/>
    </source>
</evidence>
<feature type="transmembrane region" description="Helical" evidence="1">
    <location>
        <begin position="383"/>
        <end position="400"/>
    </location>
</feature>
<sequence>MDWLSQTLGFLDNDIDEFKLCPEHPSPIRTVTLSRENISGMFNLMVSASWSEHFTNPLPQLQTAEGQQREGIIVVMHPRLPLSDPNQQAALALPYGQTTFLEATKKLFQHRSLSYVVKRTATTSFDKRLVSWSVNGLPTSARVYHCRSDTVSPKRPSDKRDIALSVTTFPHQRMTYAFMYGCEESTMKRVRSWLKSLENQVPHPLFMPLMFAELERDRLVNVVDWTNQELEVRIRTLQNQSPAYHTAGQQDSVPLAAITQRRDCEAMRQWMDVSALKNGLQSFRAQLERMAEHCQALAKTDFMRPDGSADKFAGERNMGLQIRSRLKEMVAECDSKVRNCETMLGGAALAAQVESNFYTRQYSEDTITIAGAAQKDSSQMRGIALLGMIFLPGTFLASLFSTSFFDWKTADGGIFVSPYFGLYCALAVAVTTVTWYAMDKWMERQKRYSKKYPKSEEDDRSLTSDSIV</sequence>
<comment type="caution">
    <text evidence="2">The sequence shown here is derived from an EMBL/GenBank/DDBJ whole genome shotgun (WGS) entry which is preliminary data.</text>
</comment>
<organism evidence="2 3">
    <name type="scientific">Colletotrichum trifolii</name>
    <dbReference type="NCBI Taxonomy" id="5466"/>
    <lineage>
        <taxon>Eukaryota</taxon>
        <taxon>Fungi</taxon>
        <taxon>Dikarya</taxon>
        <taxon>Ascomycota</taxon>
        <taxon>Pezizomycotina</taxon>
        <taxon>Sordariomycetes</taxon>
        <taxon>Hypocreomycetidae</taxon>
        <taxon>Glomerellales</taxon>
        <taxon>Glomerellaceae</taxon>
        <taxon>Colletotrichum</taxon>
        <taxon>Colletotrichum orbiculare species complex</taxon>
    </lineage>
</organism>
<gene>
    <name evidence="2" type="ORF">CTRI78_v007241</name>
</gene>
<evidence type="ECO:0000256" key="1">
    <source>
        <dbReference type="SAM" id="Phobius"/>
    </source>
</evidence>
<dbReference type="EMBL" id="RYZW01000075">
    <property type="protein sequence ID" value="TDZ53016.1"/>
    <property type="molecule type" value="Genomic_DNA"/>
</dbReference>
<reference evidence="2 3" key="1">
    <citation type="submission" date="2018-12" db="EMBL/GenBank/DDBJ databases">
        <title>Genome sequence and assembly of Colletotrichum trifolii.</title>
        <authorList>
            <person name="Gan P."/>
            <person name="Shirasu K."/>
        </authorList>
    </citation>
    <scope>NUCLEOTIDE SEQUENCE [LARGE SCALE GENOMIC DNA]</scope>
    <source>
        <strain evidence="2 3">543-2</strain>
    </source>
</reference>
<dbReference type="AlphaFoldDB" id="A0A4R8R9T1"/>
<accession>A0A4R8R9T1</accession>
<evidence type="ECO:0008006" key="4">
    <source>
        <dbReference type="Google" id="ProtNLM"/>
    </source>
</evidence>
<keyword evidence="3" id="KW-1185">Reference proteome</keyword>
<keyword evidence="1" id="KW-0812">Transmembrane</keyword>
<feature type="transmembrane region" description="Helical" evidence="1">
    <location>
        <begin position="420"/>
        <end position="438"/>
    </location>
</feature>
<keyword evidence="1" id="KW-0472">Membrane</keyword>
<dbReference type="Gene3D" id="1.20.58.340">
    <property type="entry name" value="Magnesium transport protein CorA, transmembrane region"/>
    <property type="match status" value="1"/>
</dbReference>
<name>A0A4R8R9T1_COLTR</name>
<keyword evidence="1" id="KW-1133">Transmembrane helix</keyword>
<dbReference type="STRING" id="5466.A0A4R8R9T1"/>